<reference evidence="7" key="1">
    <citation type="submission" date="2018-01" db="EMBL/GenBank/DDBJ databases">
        <title>Plasmids of psychrophilic Polaromonas spp. isolated from Arctic and Antarctic glaciers.</title>
        <authorList>
            <person name="Dziewit L."/>
            <person name="Ciok A."/>
        </authorList>
    </citation>
    <scope>NUCLEOTIDE SEQUENCE</scope>
    <source>
        <plasmid evidence="7">pW5NP1</plasmid>
    </source>
</reference>
<keyword evidence="3" id="KW-0227">DNA damage</keyword>
<comment type="similarity">
    <text evidence="6">Belongs to the Vsr family.</text>
</comment>
<evidence type="ECO:0000256" key="4">
    <source>
        <dbReference type="ARBA" id="ARBA00022801"/>
    </source>
</evidence>
<keyword evidence="7" id="KW-0614">Plasmid</keyword>
<protein>
    <submittedName>
        <fullName evidence="7">Very-short-patch mismatch repair endonuclease</fullName>
    </submittedName>
</protein>
<organism evidence="7">
    <name type="scientific">Polaromonas sp. W5N</name>
    <dbReference type="NCBI Taxonomy" id="1840315"/>
    <lineage>
        <taxon>Bacteria</taxon>
        <taxon>Pseudomonadati</taxon>
        <taxon>Pseudomonadota</taxon>
        <taxon>Betaproteobacteria</taxon>
        <taxon>Burkholderiales</taxon>
        <taxon>Comamonadaceae</taxon>
        <taxon>Polaromonas</taxon>
    </lineage>
</organism>
<dbReference type="GO" id="GO:0006298">
    <property type="term" value="P:mismatch repair"/>
    <property type="evidence" value="ECO:0007669"/>
    <property type="project" value="InterPro"/>
</dbReference>
<evidence type="ECO:0000256" key="2">
    <source>
        <dbReference type="ARBA" id="ARBA00022759"/>
    </source>
</evidence>
<evidence type="ECO:0000313" key="7">
    <source>
        <dbReference type="EMBL" id="AWD72371.1"/>
    </source>
</evidence>
<dbReference type="Pfam" id="PF03852">
    <property type="entry name" value="Vsr"/>
    <property type="match status" value="1"/>
</dbReference>
<dbReference type="InterPro" id="IPR011335">
    <property type="entry name" value="Restrct_endonuc-II-like"/>
</dbReference>
<gene>
    <name evidence="7" type="ORF">pW5NP1_p002</name>
</gene>
<dbReference type="GO" id="GO:0016787">
    <property type="term" value="F:hydrolase activity"/>
    <property type="evidence" value="ECO:0007669"/>
    <property type="project" value="UniProtKB-KW"/>
</dbReference>
<evidence type="ECO:0000256" key="3">
    <source>
        <dbReference type="ARBA" id="ARBA00022763"/>
    </source>
</evidence>
<dbReference type="InterPro" id="IPR004603">
    <property type="entry name" value="DNA_mismatch_endonuc_vsr"/>
</dbReference>
<sequence>MATPDEGRSKTMRAVRSTDTKPELLVRSVLHGLVYRFRLHQKDFPGKPDLVFSLVKKSFLFTDVFGMVTIANEAAASQRLILNTGKERFLEIRPGIYFRLLL</sequence>
<dbReference type="SUPFAM" id="SSF52980">
    <property type="entry name" value="Restriction endonuclease-like"/>
    <property type="match status" value="1"/>
</dbReference>
<dbReference type="Gene3D" id="3.40.960.10">
    <property type="entry name" value="VSR Endonuclease"/>
    <property type="match status" value="1"/>
</dbReference>
<dbReference type="EMBL" id="MG869626">
    <property type="protein sequence ID" value="AWD72371.1"/>
    <property type="molecule type" value="Genomic_DNA"/>
</dbReference>
<evidence type="ECO:0000256" key="5">
    <source>
        <dbReference type="ARBA" id="ARBA00023204"/>
    </source>
</evidence>
<dbReference type="AlphaFoldDB" id="A0A2S1FIM8"/>
<dbReference type="GO" id="GO:0004519">
    <property type="term" value="F:endonuclease activity"/>
    <property type="evidence" value="ECO:0007669"/>
    <property type="project" value="UniProtKB-KW"/>
</dbReference>
<evidence type="ECO:0000256" key="6">
    <source>
        <dbReference type="ARBA" id="ARBA00029466"/>
    </source>
</evidence>
<dbReference type="RefSeq" id="WP_370518003.1">
    <property type="nucleotide sequence ID" value="NZ_MG869626.1"/>
</dbReference>
<keyword evidence="5" id="KW-0234">DNA repair</keyword>
<keyword evidence="2 7" id="KW-0255">Endonuclease</keyword>
<keyword evidence="1" id="KW-0540">Nuclease</keyword>
<name>A0A2S1FIM8_9BURK</name>
<evidence type="ECO:0000256" key="1">
    <source>
        <dbReference type="ARBA" id="ARBA00022722"/>
    </source>
</evidence>
<proteinExistence type="inferred from homology"/>
<accession>A0A2S1FIM8</accession>
<geneLocation type="plasmid" evidence="7">
    <name>pW5NP1</name>
</geneLocation>
<keyword evidence="4" id="KW-0378">Hydrolase</keyword>